<evidence type="ECO:0000313" key="1">
    <source>
        <dbReference type="EMBL" id="SVE50472.1"/>
    </source>
</evidence>
<gene>
    <name evidence="1" type="ORF">METZ01_LOCUS503326</name>
</gene>
<reference evidence="1" key="1">
    <citation type="submission" date="2018-05" db="EMBL/GenBank/DDBJ databases">
        <authorList>
            <person name="Lanie J.A."/>
            <person name="Ng W.-L."/>
            <person name="Kazmierczak K.M."/>
            <person name="Andrzejewski T.M."/>
            <person name="Davidsen T.M."/>
            <person name="Wayne K.J."/>
            <person name="Tettelin H."/>
            <person name="Glass J.I."/>
            <person name="Rusch D."/>
            <person name="Podicherti R."/>
            <person name="Tsui H.-C.T."/>
            <person name="Winkler M.E."/>
        </authorList>
    </citation>
    <scope>NUCLEOTIDE SEQUENCE</scope>
</reference>
<sequence>MEKITNMVEQLLPIFRNVFDDDDLVINYVDFMSRKLNQTQS</sequence>
<dbReference type="EMBL" id="UINC01221928">
    <property type="protein sequence ID" value="SVE50472.1"/>
    <property type="molecule type" value="Genomic_DNA"/>
</dbReference>
<accession>A0A383E0X8</accession>
<name>A0A383E0X8_9ZZZZ</name>
<protein>
    <submittedName>
        <fullName evidence="1">Uncharacterized protein</fullName>
    </submittedName>
</protein>
<proteinExistence type="predicted"/>
<dbReference type="AlphaFoldDB" id="A0A383E0X8"/>
<organism evidence="1">
    <name type="scientific">marine metagenome</name>
    <dbReference type="NCBI Taxonomy" id="408172"/>
    <lineage>
        <taxon>unclassified sequences</taxon>
        <taxon>metagenomes</taxon>
        <taxon>ecological metagenomes</taxon>
    </lineage>
</organism>